<comment type="caution">
    <text evidence="1">The sequence shown here is derived from an EMBL/GenBank/DDBJ whole genome shotgun (WGS) entry which is preliminary data.</text>
</comment>
<accession>A0A3P3W3G4</accession>
<dbReference type="AlphaFoldDB" id="A0A3P3W3G4"/>
<name>A0A3P3W3G4_9FLAO</name>
<evidence type="ECO:0000313" key="1">
    <source>
        <dbReference type="EMBL" id="RRJ89500.1"/>
    </source>
</evidence>
<dbReference type="RefSeq" id="WP_125013505.1">
    <property type="nucleotide sequence ID" value="NZ_RQVR01000016.1"/>
</dbReference>
<dbReference type="EMBL" id="RQVR01000016">
    <property type="protein sequence ID" value="RRJ89500.1"/>
    <property type="molecule type" value="Genomic_DNA"/>
</dbReference>
<keyword evidence="2" id="KW-1185">Reference proteome</keyword>
<sequence>MKNSIVLGITAGAVALVASALIVRKLNLIDKILCRTEGLTGKLSDYCDLIPKGEQRNVNEKFK</sequence>
<reference evidence="1 2" key="1">
    <citation type="submission" date="2018-11" db="EMBL/GenBank/DDBJ databases">
        <title>Flavobacterium sp. nov., YIM 102600 draft genome.</title>
        <authorList>
            <person name="Li G."/>
            <person name="Jiang Y."/>
        </authorList>
    </citation>
    <scope>NUCLEOTIDE SEQUENCE [LARGE SCALE GENOMIC DNA]</scope>
    <source>
        <strain evidence="1 2">YIM 102600</strain>
    </source>
</reference>
<protein>
    <submittedName>
        <fullName evidence="1">Uncharacterized protein</fullName>
    </submittedName>
</protein>
<evidence type="ECO:0000313" key="2">
    <source>
        <dbReference type="Proteomes" id="UP000271937"/>
    </source>
</evidence>
<gene>
    <name evidence="1" type="ORF">EG849_12885</name>
</gene>
<dbReference type="Proteomes" id="UP000271937">
    <property type="component" value="Unassembled WGS sequence"/>
</dbReference>
<proteinExistence type="predicted"/>
<organism evidence="1 2">
    <name type="scientific">Flavobacterium macacae</name>
    <dbReference type="NCBI Taxonomy" id="2488993"/>
    <lineage>
        <taxon>Bacteria</taxon>
        <taxon>Pseudomonadati</taxon>
        <taxon>Bacteroidota</taxon>
        <taxon>Flavobacteriia</taxon>
        <taxon>Flavobacteriales</taxon>
        <taxon>Flavobacteriaceae</taxon>
        <taxon>Flavobacterium</taxon>
    </lineage>
</organism>